<dbReference type="AlphaFoldDB" id="A0AA36GGT9"/>
<gene>
    <name evidence="1" type="ORF">CYNAS_LOCUS3802</name>
</gene>
<evidence type="ECO:0000313" key="2">
    <source>
        <dbReference type="Proteomes" id="UP001176961"/>
    </source>
</evidence>
<name>A0AA36GGT9_CYLNA</name>
<keyword evidence="2" id="KW-1185">Reference proteome</keyword>
<sequence length="106" mass="12370">MIITSECRPYSWEQEPLGGIVWWVQLSGGTMNKPPEFDEDLKKNIGTITYEVSKDAEPIKFMETTRDFVANLVKEPHHEDDATYNVLQQVMSGLLFFYSEYDEIMR</sequence>
<reference evidence="1" key="1">
    <citation type="submission" date="2023-07" db="EMBL/GenBank/DDBJ databases">
        <authorList>
            <consortium name="CYATHOMIX"/>
        </authorList>
    </citation>
    <scope>NUCLEOTIDE SEQUENCE</scope>
    <source>
        <strain evidence="1">N/A</strain>
    </source>
</reference>
<accession>A0AA36GGT9</accession>
<dbReference type="EMBL" id="CATQJL010000001">
    <property type="protein sequence ID" value="CAJ0591819.1"/>
    <property type="molecule type" value="Genomic_DNA"/>
</dbReference>
<comment type="caution">
    <text evidence="1">The sequence shown here is derived from an EMBL/GenBank/DDBJ whole genome shotgun (WGS) entry which is preliminary data.</text>
</comment>
<protein>
    <submittedName>
        <fullName evidence="1">Uncharacterized protein</fullName>
    </submittedName>
</protein>
<proteinExistence type="predicted"/>
<evidence type="ECO:0000313" key="1">
    <source>
        <dbReference type="EMBL" id="CAJ0591819.1"/>
    </source>
</evidence>
<organism evidence="1 2">
    <name type="scientific">Cylicocyclus nassatus</name>
    <name type="common">Nematode worm</name>
    <dbReference type="NCBI Taxonomy" id="53992"/>
    <lineage>
        <taxon>Eukaryota</taxon>
        <taxon>Metazoa</taxon>
        <taxon>Ecdysozoa</taxon>
        <taxon>Nematoda</taxon>
        <taxon>Chromadorea</taxon>
        <taxon>Rhabditida</taxon>
        <taxon>Rhabditina</taxon>
        <taxon>Rhabditomorpha</taxon>
        <taxon>Strongyloidea</taxon>
        <taxon>Strongylidae</taxon>
        <taxon>Cylicocyclus</taxon>
    </lineage>
</organism>
<dbReference type="Proteomes" id="UP001176961">
    <property type="component" value="Unassembled WGS sequence"/>
</dbReference>